<comment type="caution">
    <text evidence="4">The sequence shown here is derived from an EMBL/GenBank/DDBJ whole genome shotgun (WGS) entry which is preliminary data.</text>
</comment>
<sequence>MKRVSVDIGGTFTDCFVAWGDRYIESKALTTHHNLALGFNEALSNACRELCITERDLLSQLDSVRYATTLGTNALIERKGPRVALLTTAGFRSSVPLARAKGYGVGLDHKRQMDVPNAQRPDPIVPIPMIAEVRERIDFDGDIVLELDEADLRHKLRDLVNRGAEAIVVVCANSVVNPVHELRIREIFLEDYPSHLLGAIPMLLSHQVAGRKGEYVRAMSTIIDAYLHQVMYHGLGTLELNLREAGYDKPMLVNHNSGGMAQLNSTDALQTVHSGPVSGIAASEHLALQAELGNIVATDMGGTSFDIGIVVEGGVKHYDFNPVIERWMVSVPMVHLVTLGAGGGSICRYDRMFRTVQVGPESAGSDPGPACYDRGGLKPTVTDADMLLGYLDPANYAGGRIRLNARRSKQAFEDHLCDELGISPIEAAKLVKQTVDTNMANGIARELRTRGYEPENFTTLAYGGNGPLHACGIARALGVRTILAPPFASVFSAVGAGNMNQMHIHEMSTWTQLFDANRASFLSDYARFNGIVGELERRGREDLLRQGFASEQIDYRLELDMRYGNQRVETAVVADLNRIDSPQDVLRLIDLFHTRYGERFGKGSQTPEAGVRINTIRVCSYVKHPGIRFRGVRPEGAALPPPPATGERSCHFVGHPQPMPTPIYGEAALTPGTQIDGPAIVVTRATTYLIEPGWRYRAAQQNAVWFTRID</sequence>
<proteinExistence type="predicted"/>
<dbReference type="Proteomes" id="UP000238220">
    <property type="component" value="Unassembled WGS sequence"/>
</dbReference>
<evidence type="ECO:0000313" key="5">
    <source>
        <dbReference type="Proteomes" id="UP000238220"/>
    </source>
</evidence>
<accession>A0A2S5TE15</accession>
<evidence type="ECO:0000313" key="4">
    <source>
        <dbReference type="EMBL" id="PPE73231.1"/>
    </source>
</evidence>
<dbReference type="OrthoDB" id="9768323at2"/>
<name>A0A2S5TE15_9GAMM</name>
<dbReference type="GO" id="GO:0005829">
    <property type="term" value="C:cytosol"/>
    <property type="evidence" value="ECO:0007669"/>
    <property type="project" value="TreeGrafter"/>
</dbReference>
<gene>
    <name evidence="4" type="ORF">C3942_13200</name>
</gene>
<dbReference type="EMBL" id="PSNW01000007">
    <property type="protein sequence ID" value="PPE73231.1"/>
    <property type="molecule type" value="Genomic_DNA"/>
</dbReference>
<keyword evidence="5" id="KW-1185">Reference proteome</keyword>
<dbReference type="GO" id="GO:0017168">
    <property type="term" value="F:5-oxoprolinase (ATP-hydrolyzing) activity"/>
    <property type="evidence" value="ECO:0007669"/>
    <property type="project" value="TreeGrafter"/>
</dbReference>
<dbReference type="RefSeq" id="WP_104230827.1">
    <property type="nucleotide sequence ID" value="NZ_PSNW01000007.1"/>
</dbReference>
<dbReference type="PANTHER" id="PTHR11365:SF23">
    <property type="entry name" value="HYPOTHETICAL 5-OXOPROLINASE (EUROFUNG)-RELATED"/>
    <property type="match status" value="1"/>
</dbReference>
<organism evidence="4 5">
    <name type="scientific">Solimonas fluminis</name>
    <dbReference type="NCBI Taxonomy" id="2086571"/>
    <lineage>
        <taxon>Bacteria</taxon>
        <taxon>Pseudomonadati</taxon>
        <taxon>Pseudomonadota</taxon>
        <taxon>Gammaproteobacteria</taxon>
        <taxon>Nevskiales</taxon>
        <taxon>Nevskiaceae</taxon>
        <taxon>Solimonas</taxon>
    </lineage>
</organism>
<evidence type="ECO:0000259" key="3">
    <source>
        <dbReference type="Pfam" id="PF19278"/>
    </source>
</evidence>
<dbReference type="InterPro" id="IPR049517">
    <property type="entry name" value="ACX-like_C"/>
</dbReference>
<dbReference type="AlphaFoldDB" id="A0A2S5TE15"/>
<evidence type="ECO:0000259" key="1">
    <source>
        <dbReference type="Pfam" id="PF01968"/>
    </source>
</evidence>
<dbReference type="InterPro" id="IPR045079">
    <property type="entry name" value="Oxoprolinase-like"/>
</dbReference>
<dbReference type="InterPro" id="IPR002821">
    <property type="entry name" value="Hydantoinase_A"/>
</dbReference>
<dbReference type="Pfam" id="PF01968">
    <property type="entry name" value="Hydantoinase_A"/>
    <property type="match status" value="1"/>
</dbReference>
<evidence type="ECO:0000259" key="2">
    <source>
        <dbReference type="Pfam" id="PF05378"/>
    </source>
</evidence>
<dbReference type="PANTHER" id="PTHR11365">
    <property type="entry name" value="5-OXOPROLINASE RELATED"/>
    <property type="match status" value="1"/>
</dbReference>
<feature type="domain" description="Acetophenone carboxylase-like C-terminal" evidence="3">
    <location>
        <begin position="528"/>
        <end position="696"/>
    </location>
</feature>
<dbReference type="Pfam" id="PF05378">
    <property type="entry name" value="Hydant_A_N"/>
    <property type="match status" value="1"/>
</dbReference>
<feature type="domain" description="Hydantoinase/oxoprolinase N-terminal" evidence="2">
    <location>
        <begin position="3"/>
        <end position="189"/>
    </location>
</feature>
<reference evidence="4 5" key="1">
    <citation type="submission" date="2018-02" db="EMBL/GenBank/DDBJ databases">
        <title>Genome sequencing of Solimonas sp. HR-BB.</title>
        <authorList>
            <person name="Lee Y."/>
            <person name="Jeon C.O."/>
        </authorList>
    </citation>
    <scope>NUCLEOTIDE SEQUENCE [LARGE SCALE GENOMIC DNA]</scope>
    <source>
        <strain evidence="4 5">HR-BB</strain>
    </source>
</reference>
<dbReference type="GO" id="GO:0006749">
    <property type="term" value="P:glutathione metabolic process"/>
    <property type="evidence" value="ECO:0007669"/>
    <property type="project" value="TreeGrafter"/>
</dbReference>
<dbReference type="InterPro" id="IPR008040">
    <property type="entry name" value="Hydant_A_N"/>
</dbReference>
<dbReference type="Pfam" id="PF19278">
    <property type="entry name" value="Hydant_A_C"/>
    <property type="match status" value="1"/>
</dbReference>
<feature type="domain" description="Hydantoinase A/oxoprolinase" evidence="1">
    <location>
        <begin position="217"/>
        <end position="497"/>
    </location>
</feature>
<protein>
    <submittedName>
        <fullName evidence="4">Hydantoinase</fullName>
    </submittedName>
</protein>